<dbReference type="InterPro" id="IPR040354">
    <property type="entry name" value="TCTN1-3"/>
</dbReference>
<sequence length="564" mass="60843">MPTRRVVVQLVVALGVILLFGSHAQEFTNQPPADSTDYSFANGVKSTANFTTETNATDFPDIITREFRPTASTEVPVVSTVQTAITQTTQTSYGCTCNITPDFCDIGCCCDVIDCGIGNLSSVFNNCRQETRPGVCIESWLMFRVDPQLVTDTGSLFCVRRANDSDSTAQTAPGASEGLPSIFSPHFSLAEVNSTRSSSVYKVDDVIFIYYNATSIVSMLRQPSSGMASSSCVDRNPAKFLRSGSLSCSRVVSAQSCRRDSSLSFSSYFTGFSLLRVPHPSEMDISKIMIPIIPLDNPPEVSEQNGSCTNVVSKVEYVIMYNSTGEITAATVKVSVTDTTLGTQILQHHAVQFKLATPSPSPPKLPLVGLEVGSSVIGWFGGQAGLLTMPGLSPGGNCSPDLTNRAPILFTHNTITGCTFRSELSDCSSIRTQIYSILCGTKTPDTVAMTAGSQPQQSRVVVQKCPEPSPDEVCNTGCLVPVSLSVRFLWAKRGMLALPQNHILGVKYVFSCQILKCPIVSPIPLTAEVIFSDTTVYPEPSRADPQTEWKFPFGFFSRGAEELD</sequence>
<dbReference type="InterPro" id="IPR057724">
    <property type="entry name" value="TCTN1-3_N"/>
</dbReference>
<dbReference type="PANTHER" id="PTHR14611:SF4">
    <property type="entry name" value="TECTONIC-3"/>
    <property type="match status" value="1"/>
</dbReference>
<dbReference type="PANTHER" id="PTHR14611">
    <property type="entry name" value="TECTONIC FAMILY MEMBER"/>
    <property type="match status" value="1"/>
</dbReference>
<organism evidence="9 10">
    <name type="scientific">Tachysurus vachellii</name>
    <name type="common">Darkbarbel catfish</name>
    <name type="synonym">Pelteobagrus vachellii</name>
    <dbReference type="NCBI Taxonomy" id="175792"/>
    <lineage>
        <taxon>Eukaryota</taxon>
        <taxon>Metazoa</taxon>
        <taxon>Chordata</taxon>
        <taxon>Craniata</taxon>
        <taxon>Vertebrata</taxon>
        <taxon>Euteleostomi</taxon>
        <taxon>Actinopterygii</taxon>
        <taxon>Neopterygii</taxon>
        <taxon>Teleostei</taxon>
        <taxon>Ostariophysi</taxon>
        <taxon>Siluriformes</taxon>
        <taxon>Bagridae</taxon>
        <taxon>Tachysurus</taxon>
    </lineage>
</organism>
<evidence type="ECO:0000256" key="2">
    <source>
        <dbReference type="ARBA" id="ARBA00011495"/>
    </source>
</evidence>
<feature type="signal peptide" evidence="6">
    <location>
        <begin position="1"/>
        <end position="24"/>
    </location>
</feature>
<dbReference type="Pfam" id="PF07773">
    <property type="entry name" value="TCTN_DUF1619"/>
    <property type="match status" value="2"/>
</dbReference>
<keyword evidence="3 6" id="KW-0732">Signal</keyword>
<evidence type="ECO:0008006" key="11">
    <source>
        <dbReference type="Google" id="ProtNLM"/>
    </source>
</evidence>
<protein>
    <recommendedName>
        <fullName evidence="11">Tectonic-3</fullName>
    </recommendedName>
</protein>
<comment type="subunit">
    <text evidence="2">Part of the tectonic-like complex (also named B9 complex).</text>
</comment>
<evidence type="ECO:0000259" key="7">
    <source>
        <dbReference type="Pfam" id="PF07773"/>
    </source>
</evidence>
<keyword evidence="4" id="KW-0970">Cilium biogenesis/degradation</keyword>
<feature type="domain" description="Tectonic-1-3" evidence="7">
    <location>
        <begin position="382"/>
        <end position="532"/>
    </location>
</feature>
<dbReference type="Proteomes" id="UP001187315">
    <property type="component" value="Unassembled WGS sequence"/>
</dbReference>
<dbReference type="AlphaFoldDB" id="A0AA88NU09"/>
<gene>
    <name evidence="9" type="ORF">Q7C36_002152</name>
</gene>
<comment type="similarity">
    <text evidence="1">Belongs to the tectonic family.</text>
</comment>
<dbReference type="GO" id="GO:0060271">
    <property type="term" value="P:cilium assembly"/>
    <property type="evidence" value="ECO:0007669"/>
    <property type="project" value="TreeGrafter"/>
</dbReference>
<comment type="caution">
    <text evidence="9">The sequence shown here is derived from an EMBL/GenBank/DDBJ whole genome shotgun (WGS) entry which is preliminary data.</text>
</comment>
<dbReference type="Pfam" id="PF25752">
    <property type="entry name" value="DUF1619_N"/>
    <property type="match status" value="1"/>
</dbReference>
<evidence type="ECO:0000256" key="4">
    <source>
        <dbReference type="ARBA" id="ARBA00022794"/>
    </source>
</evidence>
<evidence type="ECO:0000256" key="5">
    <source>
        <dbReference type="ARBA" id="ARBA00023180"/>
    </source>
</evidence>
<evidence type="ECO:0000256" key="1">
    <source>
        <dbReference type="ARBA" id="ARBA00007633"/>
    </source>
</evidence>
<feature type="chain" id="PRO_5041717564" description="Tectonic-3" evidence="6">
    <location>
        <begin position="25"/>
        <end position="564"/>
    </location>
</feature>
<feature type="domain" description="Tectonic-1-3" evidence="7">
    <location>
        <begin position="198"/>
        <end position="353"/>
    </location>
</feature>
<proteinExistence type="inferred from homology"/>
<evidence type="ECO:0000256" key="6">
    <source>
        <dbReference type="SAM" id="SignalP"/>
    </source>
</evidence>
<keyword evidence="5" id="KW-0325">Glycoprotein</keyword>
<accession>A0AA88NU09</accession>
<dbReference type="InterPro" id="IPR011677">
    <property type="entry name" value="TCTN1-3_dom"/>
</dbReference>
<dbReference type="GO" id="GO:0007224">
    <property type="term" value="P:smoothened signaling pathway"/>
    <property type="evidence" value="ECO:0007669"/>
    <property type="project" value="TreeGrafter"/>
</dbReference>
<name>A0AA88NU09_TACVA</name>
<reference evidence="9" key="1">
    <citation type="submission" date="2023-08" db="EMBL/GenBank/DDBJ databases">
        <title>Pelteobagrus vachellii genome.</title>
        <authorList>
            <person name="Liu H."/>
        </authorList>
    </citation>
    <scope>NUCLEOTIDE SEQUENCE</scope>
    <source>
        <strain evidence="9">PRFRI_2022a</strain>
        <tissue evidence="9">Muscle</tissue>
    </source>
</reference>
<evidence type="ECO:0000259" key="8">
    <source>
        <dbReference type="Pfam" id="PF25752"/>
    </source>
</evidence>
<evidence type="ECO:0000313" key="10">
    <source>
        <dbReference type="Proteomes" id="UP001187315"/>
    </source>
</evidence>
<feature type="domain" description="Tectonic-1-3 N-terminal" evidence="8">
    <location>
        <begin position="70"/>
        <end position="136"/>
    </location>
</feature>
<dbReference type="EMBL" id="JAVHJS010000002">
    <property type="protein sequence ID" value="KAK2866096.1"/>
    <property type="molecule type" value="Genomic_DNA"/>
</dbReference>
<evidence type="ECO:0000313" key="9">
    <source>
        <dbReference type="EMBL" id="KAK2866096.1"/>
    </source>
</evidence>
<keyword evidence="10" id="KW-1185">Reference proteome</keyword>
<evidence type="ECO:0000256" key="3">
    <source>
        <dbReference type="ARBA" id="ARBA00022729"/>
    </source>
</evidence>